<dbReference type="InterPro" id="IPR029787">
    <property type="entry name" value="Nucleotide_cyclase"/>
</dbReference>
<evidence type="ECO:0000256" key="1">
    <source>
        <dbReference type="ARBA" id="ARBA00001946"/>
    </source>
</evidence>
<keyword evidence="4" id="KW-0175">Coiled coil</keyword>
<protein>
    <recommendedName>
        <fullName evidence="2">diguanylate cyclase</fullName>
        <ecNumber evidence="2">2.7.7.65</ecNumber>
    </recommendedName>
</protein>
<dbReference type="SUPFAM" id="SSF55073">
    <property type="entry name" value="Nucleotide cyclase"/>
    <property type="match status" value="1"/>
</dbReference>
<name>A0A2V1GXZ4_9GAMM</name>
<dbReference type="NCBIfam" id="TIGR00254">
    <property type="entry name" value="GGDEF"/>
    <property type="match status" value="1"/>
</dbReference>
<dbReference type="FunFam" id="3.30.70.270:FF:000001">
    <property type="entry name" value="Diguanylate cyclase domain protein"/>
    <property type="match status" value="1"/>
</dbReference>
<evidence type="ECO:0000313" key="7">
    <source>
        <dbReference type="Proteomes" id="UP000244906"/>
    </source>
</evidence>
<dbReference type="Pfam" id="PF00990">
    <property type="entry name" value="GGDEF"/>
    <property type="match status" value="1"/>
</dbReference>
<dbReference type="OrthoDB" id="9812260at2"/>
<evidence type="ECO:0000256" key="4">
    <source>
        <dbReference type="SAM" id="Coils"/>
    </source>
</evidence>
<accession>A0A2V1GXZ4</accession>
<evidence type="ECO:0000313" key="6">
    <source>
        <dbReference type="EMBL" id="PVZ70513.1"/>
    </source>
</evidence>
<dbReference type="Pfam" id="PF20975">
    <property type="entry name" value="DGCcoil"/>
    <property type="match status" value="1"/>
</dbReference>
<gene>
    <name evidence="6" type="ORF">DC094_07990</name>
</gene>
<dbReference type="InterPro" id="IPR048516">
    <property type="entry name" value="DGCcoil"/>
</dbReference>
<dbReference type="PANTHER" id="PTHR45138">
    <property type="entry name" value="REGULATORY COMPONENTS OF SENSORY TRANSDUCTION SYSTEM"/>
    <property type="match status" value="1"/>
</dbReference>
<dbReference type="GO" id="GO:1902201">
    <property type="term" value="P:negative regulation of bacterial-type flagellum-dependent cell motility"/>
    <property type="evidence" value="ECO:0007669"/>
    <property type="project" value="TreeGrafter"/>
</dbReference>
<comment type="catalytic activity">
    <reaction evidence="3">
        <text>2 GTP = 3',3'-c-di-GMP + 2 diphosphate</text>
        <dbReference type="Rhea" id="RHEA:24898"/>
        <dbReference type="ChEBI" id="CHEBI:33019"/>
        <dbReference type="ChEBI" id="CHEBI:37565"/>
        <dbReference type="ChEBI" id="CHEBI:58805"/>
        <dbReference type="EC" id="2.7.7.65"/>
    </reaction>
</comment>
<dbReference type="PROSITE" id="PS50887">
    <property type="entry name" value="GGDEF"/>
    <property type="match status" value="1"/>
</dbReference>
<proteinExistence type="predicted"/>
<comment type="cofactor">
    <cofactor evidence="1">
        <name>Mg(2+)</name>
        <dbReference type="ChEBI" id="CHEBI:18420"/>
    </cofactor>
</comment>
<dbReference type="InterPro" id="IPR043128">
    <property type="entry name" value="Rev_trsase/Diguanyl_cyclase"/>
</dbReference>
<evidence type="ECO:0000256" key="3">
    <source>
        <dbReference type="ARBA" id="ARBA00034247"/>
    </source>
</evidence>
<dbReference type="GO" id="GO:0005886">
    <property type="term" value="C:plasma membrane"/>
    <property type="evidence" value="ECO:0007669"/>
    <property type="project" value="TreeGrafter"/>
</dbReference>
<dbReference type="AlphaFoldDB" id="A0A2V1GXZ4"/>
<dbReference type="Gene3D" id="3.30.70.270">
    <property type="match status" value="1"/>
</dbReference>
<dbReference type="CDD" id="cd01949">
    <property type="entry name" value="GGDEF"/>
    <property type="match status" value="1"/>
</dbReference>
<dbReference type="SMART" id="SM00267">
    <property type="entry name" value="GGDEF"/>
    <property type="match status" value="1"/>
</dbReference>
<organism evidence="6 7">
    <name type="scientific">Pelagibaculum spongiae</name>
    <dbReference type="NCBI Taxonomy" id="2080658"/>
    <lineage>
        <taxon>Bacteria</taxon>
        <taxon>Pseudomonadati</taxon>
        <taxon>Pseudomonadota</taxon>
        <taxon>Gammaproteobacteria</taxon>
        <taxon>Oceanospirillales</taxon>
        <taxon>Pelagibaculum</taxon>
    </lineage>
</organism>
<dbReference type="RefSeq" id="WP_116686585.1">
    <property type="nucleotide sequence ID" value="NZ_CAWNYD010000002.1"/>
</dbReference>
<dbReference type="EMBL" id="QDDL01000002">
    <property type="protein sequence ID" value="PVZ70513.1"/>
    <property type="molecule type" value="Genomic_DNA"/>
</dbReference>
<dbReference type="GO" id="GO:0052621">
    <property type="term" value="F:diguanylate cyclase activity"/>
    <property type="evidence" value="ECO:0007669"/>
    <property type="project" value="UniProtKB-EC"/>
</dbReference>
<dbReference type="InterPro" id="IPR050469">
    <property type="entry name" value="Diguanylate_Cyclase"/>
</dbReference>
<evidence type="ECO:0000256" key="2">
    <source>
        <dbReference type="ARBA" id="ARBA00012528"/>
    </source>
</evidence>
<dbReference type="PANTHER" id="PTHR45138:SF9">
    <property type="entry name" value="DIGUANYLATE CYCLASE DGCM-RELATED"/>
    <property type="match status" value="1"/>
</dbReference>
<feature type="coiled-coil region" evidence="4">
    <location>
        <begin position="342"/>
        <end position="390"/>
    </location>
</feature>
<comment type="caution">
    <text evidence="6">The sequence shown here is derived from an EMBL/GenBank/DDBJ whole genome shotgun (WGS) entry which is preliminary data.</text>
</comment>
<dbReference type="EC" id="2.7.7.65" evidence="2"/>
<dbReference type="GO" id="GO:0043709">
    <property type="term" value="P:cell adhesion involved in single-species biofilm formation"/>
    <property type="evidence" value="ECO:0007669"/>
    <property type="project" value="TreeGrafter"/>
</dbReference>
<sequence>MQPTTRPTENWRRKYLQQLKQFETEEQQWKKEINLLCKSLRRVMLAVETDDQQLSLQLDELKQILGQKLDVNRLSLWVDVSADELIAYEKRMGKRNLTIRQKMASMIGMLQSIKLSFKMRRRLKQLAVQVDAATCSEMPDLLTSLAHCLKESLTELAPEQEQEQGFWQRLLNKEPERNEHGELIDSDNPADASLPESILNQLLRLMDELSMPKLLAHHGDTLRDQLEQEPSLRRLPGLLEEMVDLLLDAHKDEQENLASFLASVNSRLEILLDLQSRYLESGDKSLADQKILGRLIQREVDGIKVTLQETPGMHQLQTEVSDRLNKIVFGMDQLQKRQVHRNRKNQDEVEELQQKLNFMLEQGKEFHRRLMALQQESVSLRTELQTQREQAELDGLTGLPNRRSYEARIALEYRRWKNSQQPCSMLVCDIDHFKLINDQLGHQAGDIALTYISKLLRGRLRQSDFVARYGGEEFVLLLPSTDIKQAAVVAETIRELVEVSDFRYHDKPVSVTISIGCAEFVKGETVDGTFSRADQALYLAKETGRNRVEVAKNRG</sequence>
<keyword evidence="7" id="KW-1185">Reference proteome</keyword>
<dbReference type="InterPro" id="IPR000160">
    <property type="entry name" value="GGDEF_dom"/>
</dbReference>
<reference evidence="6 7" key="1">
    <citation type="submission" date="2018-04" db="EMBL/GenBank/DDBJ databases">
        <title>Thalassorhabdus spongiae gen. nov., sp. nov., isolated from a marine sponge in South-West Iceland.</title>
        <authorList>
            <person name="Knobloch S."/>
            <person name="Daussin A."/>
            <person name="Johannsson R."/>
            <person name="Marteinsson V.T."/>
        </authorList>
    </citation>
    <scope>NUCLEOTIDE SEQUENCE [LARGE SCALE GENOMIC DNA]</scope>
    <source>
        <strain evidence="6 7">Hp12</strain>
    </source>
</reference>
<evidence type="ECO:0000259" key="5">
    <source>
        <dbReference type="PROSITE" id="PS50887"/>
    </source>
</evidence>
<dbReference type="Proteomes" id="UP000244906">
    <property type="component" value="Unassembled WGS sequence"/>
</dbReference>
<feature type="domain" description="GGDEF" evidence="5">
    <location>
        <begin position="421"/>
        <end position="553"/>
    </location>
</feature>